<gene>
    <name evidence="3" type="ORF">EF514_04510</name>
</gene>
<protein>
    <submittedName>
        <fullName evidence="3">ImmA/IrrE family metallo-endopeptidase</fullName>
    </submittedName>
</protein>
<organism evidence="3 4">
    <name type="scientific">Anaerosphaera multitolerans</name>
    <dbReference type="NCBI Taxonomy" id="2487351"/>
    <lineage>
        <taxon>Bacteria</taxon>
        <taxon>Bacillati</taxon>
        <taxon>Bacillota</taxon>
        <taxon>Tissierellia</taxon>
        <taxon>Tissierellales</taxon>
        <taxon>Peptoniphilaceae</taxon>
        <taxon>Anaerosphaera</taxon>
    </lineage>
</organism>
<dbReference type="Pfam" id="PF06114">
    <property type="entry name" value="Peptidase_M78"/>
    <property type="match status" value="1"/>
</dbReference>
<dbReference type="EMBL" id="RLIH01000005">
    <property type="protein sequence ID" value="RVU54854.1"/>
    <property type="molecule type" value="Genomic_DNA"/>
</dbReference>
<dbReference type="InterPro" id="IPR010982">
    <property type="entry name" value="Lambda_DNA-bd_dom_sf"/>
</dbReference>
<dbReference type="Pfam" id="PF01381">
    <property type="entry name" value="HTH_3"/>
    <property type="match status" value="1"/>
</dbReference>
<dbReference type="OrthoDB" id="581382at2"/>
<dbReference type="InterPro" id="IPR001387">
    <property type="entry name" value="Cro/C1-type_HTH"/>
</dbReference>
<dbReference type="SUPFAM" id="SSF47413">
    <property type="entry name" value="lambda repressor-like DNA-binding domains"/>
    <property type="match status" value="1"/>
</dbReference>
<evidence type="ECO:0000313" key="3">
    <source>
        <dbReference type="EMBL" id="RVU54854.1"/>
    </source>
</evidence>
<dbReference type="PANTHER" id="PTHR43236">
    <property type="entry name" value="ANTITOXIN HIGA1"/>
    <property type="match status" value="1"/>
</dbReference>
<dbReference type="Gene3D" id="1.10.10.2910">
    <property type="match status" value="1"/>
</dbReference>
<keyword evidence="4" id="KW-1185">Reference proteome</keyword>
<name>A0A437S785_9FIRM</name>
<dbReference type="RefSeq" id="WP_127724238.1">
    <property type="nucleotide sequence ID" value="NZ_RLIH01000005.1"/>
</dbReference>
<dbReference type="GO" id="GO:0003677">
    <property type="term" value="F:DNA binding"/>
    <property type="evidence" value="ECO:0007669"/>
    <property type="project" value="InterPro"/>
</dbReference>
<evidence type="ECO:0000313" key="4">
    <source>
        <dbReference type="Proteomes" id="UP000288812"/>
    </source>
</evidence>
<dbReference type="InterPro" id="IPR010359">
    <property type="entry name" value="IrrE_HExxH"/>
</dbReference>
<reference evidence="3 4" key="1">
    <citation type="submission" date="2018-11" db="EMBL/GenBank/DDBJ databases">
        <title>Genome sequencing and assembly of Anaerosphaera sp. nov., GS7-6-2.</title>
        <authorList>
            <person name="Rettenmaier R."/>
            <person name="Liebl W."/>
            <person name="Zverlov V."/>
        </authorList>
    </citation>
    <scope>NUCLEOTIDE SEQUENCE [LARGE SCALE GENOMIC DNA]</scope>
    <source>
        <strain evidence="3 4">GS7-6-2</strain>
    </source>
</reference>
<sequence length="385" mass="45122">MDNYNVKINSLRLRNARLSKGYTMSELASKAGGLTRQAISNYELNKTNISIKNLKKIAEVLEFPYEYFLKNSRYELNQLNTSPIFFRSSRVDVRVESIYFQKFNQFYKIYKELEKYIDFPKLKLPRLDAKEEAVGLERGYDKGYIDKIAEETRELWGLGKKPINNLYDEMLRNGILISKIETEHKGTDGFSLISGETSMVFINTNRGNCVRDRFSLAHELGHIILHSSLEQEEKYDYKQIEEDANYFASTFLLPDEGFVKDIYSIDISALLEIKKKWKVSLAAIIMRLEYLNIIDENQKRNMFITLSRKGWRKKEPFDDELEKESSTFFEDAIELLVNNDVLEIDELISEFEIGERRVIDLLGLSDEFFQKYNKKPTTPILKLVK</sequence>
<dbReference type="CDD" id="cd00093">
    <property type="entry name" value="HTH_XRE"/>
    <property type="match status" value="1"/>
</dbReference>
<dbReference type="PANTHER" id="PTHR43236:SF1">
    <property type="entry name" value="BLL7220 PROTEIN"/>
    <property type="match status" value="1"/>
</dbReference>
<proteinExistence type="inferred from homology"/>
<dbReference type="Gene3D" id="1.10.260.40">
    <property type="entry name" value="lambda repressor-like DNA-binding domains"/>
    <property type="match status" value="1"/>
</dbReference>
<dbReference type="SMART" id="SM00530">
    <property type="entry name" value="HTH_XRE"/>
    <property type="match status" value="1"/>
</dbReference>
<dbReference type="PROSITE" id="PS50943">
    <property type="entry name" value="HTH_CROC1"/>
    <property type="match status" value="1"/>
</dbReference>
<comment type="similarity">
    <text evidence="1">Belongs to the short-chain fatty acyl-CoA assimilation regulator (ScfR) family.</text>
</comment>
<dbReference type="Proteomes" id="UP000288812">
    <property type="component" value="Unassembled WGS sequence"/>
</dbReference>
<comment type="caution">
    <text evidence="3">The sequence shown here is derived from an EMBL/GenBank/DDBJ whole genome shotgun (WGS) entry which is preliminary data.</text>
</comment>
<dbReference type="InterPro" id="IPR052345">
    <property type="entry name" value="Rad_response_metalloprotease"/>
</dbReference>
<dbReference type="AlphaFoldDB" id="A0A437S785"/>
<evidence type="ECO:0000256" key="1">
    <source>
        <dbReference type="ARBA" id="ARBA00007227"/>
    </source>
</evidence>
<accession>A0A437S785</accession>
<evidence type="ECO:0000259" key="2">
    <source>
        <dbReference type="PROSITE" id="PS50943"/>
    </source>
</evidence>
<feature type="domain" description="HTH cro/C1-type" evidence="2">
    <location>
        <begin position="13"/>
        <end position="68"/>
    </location>
</feature>